<dbReference type="InterPro" id="IPR000795">
    <property type="entry name" value="T_Tr_GTP-bd_dom"/>
</dbReference>
<keyword evidence="3" id="KW-0963">Cytoplasm</keyword>
<dbReference type="InterPro" id="IPR027417">
    <property type="entry name" value="P-loop_NTPase"/>
</dbReference>
<dbReference type="PANTHER" id="PTHR43721">
    <property type="entry name" value="ELONGATION FACTOR TU-RELATED"/>
    <property type="match status" value="1"/>
</dbReference>
<dbReference type="InterPro" id="IPR057335">
    <property type="entry name" value="Beta-barrel_SelB"/>
</dbReference>
<dbReference type="GO" id="GO:0005525">
    <property type="term" value="F:GTP binding"/>
    <property type="evidence" value="ECO:0007669"/>
    <property type="project" value="UniProtKB-KW"/>
</dbReference>
<protein>
    <recommendedName>
        <fullName evidence="2">Selenocysteine-specific elongation factor</fullName>
    </recommendedName>
    <alternativeName>
        <fullName evidence="8">SelB translation factor</fullName>
    </alternativeName>
</protein>
<dbReference type="InterPro" id="IPR004161">
    <property type="entry name" value="EFTu-like_2"/>
</dbReference>
<accession>A0A0P9CIF5</accession>
<gene>
    <name evidence="10" type="ORF">AN477_00275</name>
</gene>
<dbReference type="Pfam" id="PF09107">
    <property type="entry name" value="WHD_3rd_SelB"/>
    <property type="match status" value="1"/>
</dbReference>
<comment type="function">
    <text evidence="7">Translation factor necessary for the incorporation of selenocysteine into proteins. It probably replaces EF-Tu for the insertion of selenocysteine directed by the UGA codon. SelB binds GTP and GDP.</text>
</comment>
<feature type="domain" description="Tr-type G" evidence="9">
    <location>
        <begin position="4"/>
        <end position="176"/>
    </location>
</feature>
<dbReference type="InterPro" id="IPR015191">
    <property type="entry name" value="SelB_WHD4"/>
</dbReference>
<dbReference type="Pfam" id="PF25461">
    <property type="entry name" value="Beta-barrel_SelB"/>
    <property type="match status" value="1"/>
</dbReference>
<evidence type="ECO:0000256" key="6">
    <source>
        <dbReference type="ARBA" id="ARBA00023134"/>
    </source>
</evidence>
<evidence type="ECO:0000313" key="11">
    <source>
        <dbReference type="Proteomes" id="UP000050482"/>
    </source>
</evidence>
<comment type="subcellular location">
    <subcellularLocation>
        <location evidence="1">Cytoplasm</location>
    </subcellularLocation>
</comment>
<dbReference type="SUPFAM" id="SSF46785">
    <property type="entry name" value="Winged helix' DNA-binding domain"/>
    <property type="match status" value="1"/>
</dbReference>
<dbReference type="Pfam" id="PF00009">
    <property type="entry name" value="GTP_EFTU"/>
    <property type="match status" value="1"/>
</dbReference>
<dbReference type="EMBL" id="LJCO01000008">
    <property type="protein sequence ID" value="KPV45450.1"/>
    <property type="molecule type" value="Genomic_DNA"/>
</dbReference>
<dbReference type="Gene3D" id="1.10.10.2770">
    <property type="match status" value="1"/>
</dbReference>
<evidence type="ECO:0000259" key="9">
    <source>
        <dbReference type="PROSITE" id="PS51722"/>
    </source>
</evidence>
<keyword evidence="4" id="KW-0547">Nucleotide-binding</keyword>
<proteinExistence type="predicted"/>
<dbReference type="GO" id="GO:0003924">
    <property type="term" value="F:GTPase activity"/>
    <property type="evidence" value="ECO:0007669"/>
    <property type="project" value="InterPro"/>
</dbReference>
<dbReference type="Gene3D" id="2.40.30.10">
    <property type="entry name" value="Translation factors"/>
    <property type="match status" value="1"/>
</dbReference>
<dbReference type="InterPro" id="IPR036390">
    <property type="entry name" value="WH_DNA-bd_sf"/>
</dbReference>
<dbReference type="CDD" id="cd03696">
    <property type="entry name" value="SelB_II"/>
    <property type="match status" value="1"/>
</dbReference>
<dbReference type="SUPFAM" id="SSF50465">
    <property type="entry name" value="EF-Tu/eEF-1alpha/eIF2-gamma C-terminal domain"/>
    <property type="match status" value="1"/>
</dbReference>
<dbReference type="GO" id="GO:0001514">
    <property type="term" value="P:selenocysteine incorporation"/>
    <property type="evidence" value="ECO:0007669"/>
    <property type="project" value="InterPro"/>
</dbReference>
<keyword evidence="5" id="KW-0648">Protein biosynthesis</keyword>
<dbReference type="PANTHER" id="PTHR43721:SF22">
    <property type="entry name" value="ELONGATION FACTOR TU, MITOCHONDRIAL"/>
    <property type="match status" value="1"/>
</dbReference>
<evidence type="ECO:0000256" key="1">
    <source>
        <dbReference type="ARBA" id="ARBA00004496"/>
    </source>
</evidence>
<evidence type="ECO:0000313" key="10">
    <source>
        <dbReference type="EMBL" id="KPV45450.1"/>
    </source>
</evidence>
<dbReference type="GO" id="GO:0005737">
    <property type="term" value="C:cytoplasm"/>
    <property type="evidence" value="ECO:0007669"/>
    <property type="project" value="UniProtKB-SubCell"/>
</dbReference>
<dbReference type="NCBIfam" id="TIGR00475">
    <property type="entry name" value="selB"/>
    <property type="match status" value="1"/>
</dbReference>
<organism evidence="10 11">
    <name type="scientific">Alicyclobacillus ferrooxydans</name>
    <dbReference type="NCBI Taxonomy" id="471514"/>
    <lineage>
        <taxon>Bacteria</taxon>
        <taxon>Bacillati</taxon>
        <taxon>Bacillota</taxon>
        <taxon>Bacilli</taxon>
        <taxon>Bacillales</taxon>
        <taxon>Alicyclobacillaceae</taxon>
        <taxon>Alicyclobacillus</taxon>
    </lineage>
</organism>
<dbReference type="AlphaFoldDB" id="A0A0P9CIF5"/>
<dbReference type="CDD" id="cd04171">
    <property type="entry name" value="SelB"/>
    <property type="match status" value="1"/>
</dbReference>
<dbReference type="Proteomes" id="UP000050482">
    <property type="component" value="Unassembled WGS sequence"/>
</dbReference>
<evidence type="ECO:0000256" key="2">
    <source>
        <dbReference type="ARBA" id="ARBA00015953"/>
    </source>
</evidence>
<sequence length="633" mass="68857">MAEARYVIVGTAGHIDHGKTSLVYALTGKHTDRLKEEQTRGISIDIDFAPLRFDDGLLIGMVDVPGHERFIRNMLAGAAGIDAALLTIDVNEGVKPQTLEHLAILQMLGVSSLVIALTKCDLADEEWILLAREVLQETLQGTPYEGAPVIATSTVTGQGLTELKVALHQLALDTPIRDAGGAFRLPVDKVFSIPGFGTVVSGTVWRGTVAVGDHLESLPGRKPVRVRGIQSHGKPVNTALAGQRAALNLVGVGHDEVHRGHAIAASGTLIETRIVDVHLGVVAGYEAGLVHRSRVHVHLGTAQTVGRVLLLEEDVIEAGASAYAQLLLEHPLVCEAGDHFVLRSYSPVTTVGGGRIVDPSPARLYRRKRPQVIAELKSRDGASPLERVTRLCQVAPISTAAIASHLGYTVEEAQSLTFQGVESGRLMEVPGGWLADEAVERLLEASLAALTEAHRKHRFRNWLARRDVISPRLNALTSRDLDFIFQEGARRSLWELQSGMIRISGWEVTLSAEEQTMYADMLERLKHAGIEGMLRTELVSAYPKRDRVADALLHFAVESNDAVSLGEGVMLERSVFDETVRQIRVLSDTVESFTVAQVRDLLHTSRRPTLILLEALDALGITVRIGDARQFVK</sequence>
<dbReference type="RefSeq" id="WP_054967192.1">
    <property type="nucleotide sequence ID" value="NZ_LJCO01000008.1"/>
</dbReference>
<dbReference type="GO" id="GO:0003723">
    <property type="term" value="F:RNA binding"/>
    <property type="evidence" value="ECO:0007669"/>
    <property type="project" value="InterPro"/>
</dbReference>
<dbReference type="STRING" id="471514.AN477_00275"/>
<evidence type="ECO:0000256" key="4">
    <source>
        <dbReference type="ARBA" id="ARBA00022741"/>
    </source>
</evidence>
<dbReference type="InterPro" id="IPR050055">
    <property type="entry name" value="EF-Tu_GTPase"/>
</dbReference>
<evidence type="ECO:0000256" key="5">
    <source>
        <dbReference type="ARBA" id="ARBA00022917"/>
    </source>
</evidence>
<dbReference type="SUPFAM" id="SSF50447">
    <property type="entry name" value="Translation proteins"/>
    <property type="match status" value="1"/>
</dbReference>
<name>A0A0P9CIF5_9BACL</name>
<dbReference type="PROSITE" id="PS51722">
    <property type="entry name" value="G_TR_2"/>
    <property type="match status" value="1"/>
</dbReference>
<dbReference type="GO" id="GO:0003746">
    <property type="term" value="F:translation elongation factor activity"/>
    <property type="evidence" value="ECO:0007669"/>
    <property type="project" value="InterPro"/>
</dbReference>
<dbReference type="CDD" id="cd15491">
    <property type="entry name" value="selB_III"/>
    <property type="match status" value="1"/>
</dbReference>
<dbReference type="InterPro" id="IPR009001">
    <property type="entry name" value="Transl_elong_EF1A/Init_IF2_C"/>
</dbReference>
<keyword evidence="11" id="KW-1185">Reference proteome</keyword>
<evidence type="ECO:0000256" key="7">
    <source>
        <dbReference type="ARBA" id="ARBA00025526"/>
    </source>
</evidence>
<evidence type="ECO:0000256" key="8">
    <source>
        <dbReference type="ARBA" id="ARBA00031615"/>
    </source>
</evidence>
<dbReference type="SUPFAM" id="SSF52540">
    <property type="entry name" value="P-loop containing nucleoside triphosphate hydrolases"/>
    <property type="match status" value="1"/>
</dbReference>
<reference evidence="10 11" key="1">
    <citation type="submission" date="2015-09" db="EMBL/GenBank/DDBJ databases">
        <title>Draft genome sequence of Alicyclobacillus ferrooxydans DSM 22381.</title>
        <authorList>
            <person name="Hemp J."/>
        </authorList>
    </citation>
    <scope>NUCLEOTIDE SEQUENCE [LARGE SCALE GENOMIC DNA]</scope>
    <source>
        <strain evidence="10 11">TC-34</strain>
    </source>
</reference>
<dbReference type="PRINTS" id="PR00315">
    <property type="entry name" value="ELONGATNFCT"/>
</dbReference>
<dbReference type="Pfam" id="PF03144">
    <property type="entry name" value="GTP_EFTU_D2"/>
    <property type="match status" value="1"/>
</dbReference>
<dbReference type="InterPro" id="IPR004535">
    <property type="entry name" value="Transl_elong_SelB"/>
</dbReference>
<dbReference type="OrthoDB" id="9804504at2"/>
<keyword evidence="6" id="KW-0342">GTP-binding</keyword>
<dbReference type="InterPro" id="IPR036388">
    <property type="entry name" value="WH-like_DNA-bd_sf"/>
</dbReference>
<comment type="caution">
    <text evidence="10">The sequence shown here is derived from an EMBL/GenBank/DDBJ whole genome shotgun (WGS) entry which is preliminary data.</text>
</comment>
<dbReference type="InterPro" id="IPR009000">
    <property type="entry name" value="Transl_B-barrel_sf"/>
</dbReference>
<dbReference type="Gene3D" id="3.40.50.300">
    <property type="entry name" value="P-loop containing nucleotide triphosphate hydrolases"/>
    <property type="match status" value="1"/>
</dbReference>
<evidence type="ECO:0000256" key="3">
    <source>
        <dbReference type="ARBA" id="ARBA00022490"/>
    </source>
</evidence>
<dbReference type="PATRIC" id="fig|471514.4.peg.20"/>
<dbReference type="Gene3D" id="1.10.10.10">
    <property type="entry name" value="Winged helix-like DNA-binding domain superfamily/Winged helix DNA-binding domain"/>
    <property type="match status" value="1"/>
</dbReference>